<dbReference type="SUPFAM" id="SSF46689">
    <property type="entry name" value="Homeodomain-like"/>
    <property type="match status" value="1"/>
</dbReference>
<dbReference type="PROSITE" id="PS00688">
    <property type="entry name" value="SIGMA54_INTERACT_3"/>
    <property type="match status" value="1"/>
</dbReference>
<dbReference type="Gene3D" id="3.40.50.2300">
    <property type="match status" value="1"/>
</dbReference>
<dbReference type="Pfam" id="PF00158">
    <property type="entry name" value="Sigma54_activat"/>
    <property type="match status" value="1"/>
</dbReference>
<evidence type="ECO:0000259" key="8">
    <source>
        <dbReference type="PROSITE" id="PS50045"/>
    </source>
</evidence>
<dbReference type="PANTHER" id="PTHR32071">
    <property type="entry name" value="TRANSCRIPTIONAL REGULATORY PROTEIN"/>
    <property type="match status" value="1"/>
</dbReference>
<dbReference type="InterPro" id="IPR002197">
    <property type="entry name" value="HTH_Fis"/>
</dbReference>
<dbReference type="PROSITE" id="PS50110">
    <property type="entry name" value="RESPONSE_REGULATORY"/>
    <property type="match status" value="1"/>
</dbReference>
<dbReference type="InterPro" id="IPR025943">
    <property type="entry name" value="Sigma_54_int_dom_ATP-bd_2"/>
</dbReference>
<organism evidence="10">
    <name type="scientific">Simulacricoccus ruber</name>
    <dbReference type="NCBI Taxonomy" id="2303410"/>
    <lineage>
        <taxon>Bacteria</taxon>
        <taxon>Pseudomonadati</taxon>
        <taxon>Myxococcota</taxon>
        <taxon>Myxococcia</taxon>
        <taxon>Myxococcales</taxon>
        <taxon>Cystobacterineae</taxon>
        <taxon>Myxococcaceae</taxon>
        <taxon>Simulacricoccus</taxon>
    </lineage>
</organism>
<dbReference type="SUPFAM" id="SSF52172">
    <property type="entry name" value="CheY-like"/>
    <property type="match status" value="1"/>
</dbReference>
<dbReference type="InterPro" id="IPR001789">
    <property type="entry name" value="Sig_transdc_resp-reg_receiver"/>
</dbReference>
<evidence type="ECO:0000259" key="9">
    <source>
        <dbReference type="PROSITE" id="PS50110"/>
    </source>
</evidence>
<evidence type="ECO:0000256" key="5">
    <source>
        <dbReference type="ARBA" id="ARBA00023163"/>
    </source>
</evidence>
<dbReference type="InterPro" id="IPR002078">
    <property type="entry name" value="Sigma_54_int"/>
</dbReference>
<keyword evidence="5" id="KW-0804">Transcription</keyword>
<dbReference type="GO" id="GO:0006355">
    <property type="term" value="P:regulation of DNA-templated transcription"/>
    <property type="evidence" value="ECO:0007669"/>
    <property type="project" value="InterPro"/>
</dbReference>
<feature type="compositionally biased region" description="Low complexity" evidence="7">
    <location>
        <begin position="122"/>
        <end position="135"/>
    </location>
</feature>
<dbReference type="SMART" id="SM00382">
    <property type="entry name" value="AAA"/>
    <property type="match status" value="1"/>
</dbReference>
<evidence type="ECO:0000256" key="2">
    <source>
        <dbReference type="ARBA" id="ARBA00022840"/>
    </source>
</evidence>
<sequence length="465" mass="49780">MATRILRVTDERTGAGAALDAALAPRGFTPVPARSAEEALALLAQEAFDVLVVDLDTPGLDGVELCGRAAAAYPQVPAVVLAEAAHRDAAVAAIRAGAWDFLLRPLDGEALAGLLQRAARAAPAGSREPPARGRSAGAGAGAARGLEAPASEVLGDSSALREAYALIERVADSDASVLILGESGTGKEAAAQALHARGRRREGPFIAINCAAMPEALLESELFGHARGAFTDAKSARTGLFVQADGGTLFLDEVGELPLTLQPKLLRALQSRRVRPVGSDAEVPFDARVVAATNQDLESAVNEGRFREDLYFRIHVIGIELPPLRARGQDVLLLARRFTEDFAQRSGKRVRGFGPAVEARLLDYPWPGNVRELQNCIERAVALTAPDSDALQLEDLPVRIRDHRRSRSGRELVDLTELVPLEEVERRHILRVLEAVGGSRTLAARTLGLDRKTLYRKLERYGAGE</sequence>
<dbReference type="Pfam" id="PF25601">
    <property type="entry name" value="AAA_lid_14"/>
    <property type="match status" value="1"/>
</dbReference>
<dbReference type="PANTHER" id="PTHR32071:SF14">
    <property type="entry name" value="TRANSCRIPTIONAL REGULATORY PROTEIN RTCR"/>
    <property type="match status" value="1"/>
</dbReference>
<dbReference type="InterPro" id="IPR025944">
    <property type="entry name" value="Sigma_54_int_dom_CS"/>
</dbReference>
<dbReference type="InterPro" id="IPR003593">
    <property type="entry name" value="AAA+_ATPase"/>
</dbReference>
<feature type="domain" description="Response regulatory" evidence="9">
    <location>
        <begin position="5"/>
        <end position="119"/>
    </location>
</feature>
<dbReference type="PROSITE" id="PS00676">
    <property type="entry name" value="SIGMA54_INTERACT_2"/>
    <property type="match status" value="1"/>
</dbReference>
<feature type="modified residue" description="4-aspartylphosphate" evidence="6">
    <location>
        <position position="54"/>
    </location>
</feature>
<accession>A0A3Q8IBL6</accession>
<proteinExistence type="predicted"/>
<evidence type="ECO:0000256" key="7">
    <source>
        <dbReference type="SAM" id="MobiDB-lite"/>
    </source>
</evidence>
<dbReference type="FunFam" id="3.40.50.300:FF:000006">
    <property type="entry name" value="DNA-binding transcriptional regulator NtrC"/>
    <property type="match status" value="1"/>
</dbReference>
<dbReference type="Gene3D" id="1.10.10.60">
    <property type="entry name" value="Homeodomain-like"/>
    <property type="match status" value="1"/>
</dbReference>
<dbReference type="Pfam" id="PF00072">
    <property type="entry name" value="Response_reg"/>
    <property type="match status" value="1"/>
</dbReference>
<evidence type="ECO:0000313" key="10">
    <source>
        <dbReference type="EMBL" id="AYM52794.1"/>
    </source>
</evidence>
<dbReference type="Gene3D" id="1.10.8.60">
    <property type="match status" value="1"/>
</dbReference>
<keyword evidence="3" id="KW-0805">Transcription regulation</keyword>
<evidence type="ECO:0000256" key="1">
    <source>
        <dbReference type="ARBA" id="ARBA00022741"/>
    </source>
</evidence>
<dbReference type="Pfam" id="PF02954">
    <property type="entry name" value="HTH_8"/>
    <property type="match status" value="1"/>
</dbReference>
<keyword evidence="6" id="KW-0597">Phosphoprotein</keyword>
<evidence type="ECO:0000256" key="3">
    <source>
        <dbReference type="ARBA" id="ARBA00023015"/>
    </source>
</evidence>
<dbReference type="Gene3D" id="3.40.50.300">
    <property type="entry name" value="P-loop containing nucleotide triphosphate hydrolases"/>
    <property type="match status" value="1"/>
</dbReference>
<dbReference type="GO" id="GO:0043565">
    <property type="term" value="F:sequence-specific DNA binding"/>
    <property type="evidence" value="ECO:0007669"/>
    <property type="project" value="InterPro"/>
</dbReference>
<evidence type="ECO:0000256" key="6">
    <source>
        <dbReference type="PROSITE-ProRule" id="PRU00169"/>
    </source>
</evidence>
<dbReference type="SUPFAM" id="SSF52540">
    <property type="entry name" value="P-loop containing nucleoside triphosphate hydrolases"/>
    <property type="match status" value="1"/>
</dbReference>
<dbReference type="InterPro" id="IPR027417">
    <property type="entry name" value="P-loop_NTPase"/>
</dbReference>
<dbReference type="SMART" id="SM00448">
    <property type="entry name" value="REC"/>
    <property type="match status" value="1"/>
</dbReference>
<dbReference type="GO" id="GO:0005524">
    <property type="term" value="F:ATP binding"/>
    <property type="evidence" value="ECO:0007669"/>
    <property type="project" value="UniProtKB-KW"/>
</dbReference>
<dbReference type="InterPro" id="IPR011006">
    <property type="entry name" value="CheY-like_superfamily"/>
</dbReference>
<protein>
    <submittedName>
        <fullName evidence="10">Sigma-54 dependent DNA-binding response regulator</fullName>
    </submittedName>
</protein>
<dbReference type="PROSITE" id="PS50045">
    <property type="entry name" value="SIGMA54_INTERACT_4"/>
    <property type="match status" value="1"/>
</dbReference>
<dbReference type="EMBL" id="MH908884">
    <property type="protein sequence ID" value="AYM52794.1"/>
    <property type="molecule type" value="Genomic_DNA"/>
</dbReference>
<keyword evidence="1" id="KW-0547">Nucleotide-binding</keyword>
<dbReference type="CDD" id="cd00009">
    <property type="entry name" value="AAA"/>
    <property type="match status" value="1"/>
</dbReference>
<keyword evidence="4 10" id="KW-0238">DNA-binding</keyword>
<name>A0A3Q8IBL6_9BACT</name>
<feature type="domain" description="Sigma-54 factor interaction" evidence="8">
    <location>
        <begin position="153"/>
        <end position="382"/>
    </location>
</feature>
<dbReference type="PRINTS" id="PR01590">
    <property type="entry name" value="HTHFIS"/>
</dbReference>
<feature type="region of interest" description="Disordered" evidence="7">
    <location>
        <begin position="122"/>
        <end position="143"/>
    </location>
</feature>
<dbReference type="AlphaFoldDB" id="A0A3Q8IBL6"/>
<dbReference type="InterPro" id="IPR009057">
    <property type="entry name" value="Homeodomain-like_sf"/>
</dbReference>
<evidence type="ECO:0000256" key="4">
    <source>
        <dbReference type="ARBA" id="ARBA00023125"/>
    </source>
</evidence>
<keyword evidence="2" id="KW-0067">ATP-binding</keyword>
<dbReference type="InterPro" id="IPR058031">
    <property type="entry name" value="AAA_lid_NorR"/>
</dbReference>
<dbReference type="GO" id="GO:0000160">
    <property type="term" value="P:phosphorelay signal transduction system"/>
    <property type="evidence" value="ECO:0007669"/>
    <property type="project" value="InterPro"/>
</dbReference>
<reference evidence="10" key="1">
    <citation type="journal article" date="2018" name="J. Ind. Microbiol. Biotechnol.">
        <title>Genome mining reveals uncommon alkylpyrones as type III PKS products from myxobacteria.</title>
        <authorList>
            <person name="Hug J.J."/>
            <person name="Panter F."/>
            <person name="Krug D."/>
            <person name="Muller R."/>
        </authorList>
    </citation>
    <scope>NUCLEOTIDE SEQUENCE</scope>
    <source>
        <strain evidence="10">MCy10636</strain>
    </source>
</reference>